<accession>A0A5N5SKC6</accession>
<dbReference type="Pfam" id="PF10367">
    <property type="entry name" value="zf-Vps39_C"/>
    <property type="match status" value="1"/>
</dbReference>
<evidence type="ECO:0000256" key="3">
    <source>
        <dbReference type="ARBA" id="ARBA00022448"/>
    </source>
</evidence>
<keyword evidence="3" id="KW-0813">Transport</keyword>
<keyword evidence="9" id="KW-0675">Receptor</keyword>
<dbReference type="EMBL" id="SEYY01024394">
    <property type="protein sequence ID" value="KAB7494158.1"/>
    <property type="molecule type" value="Genomic_DNA"/>
</dbReference>
<dbReference type="InterPro" id="IPR019453">
    <property type="entry name" value="VPS39/TGFA1_Znf"/>
</dbReference>
<evidence type="ECO:0000256" key="2">
    <source>
        <dbReference type="ARBA" id="ARBA00004496"/>
    </source>
</evidence>
<dbReference type="InterPro" id="IPR011990">
    <property type="entry name" value="TPR-like_helical_dom_sf"/>
</dbReference>
<gene>
    <name evidence="9" type="primary">TGFBRAP1</name>
    <name evidence="9" type="ORF">Anas_13153</name>
</gene>
<keyword evidence="10" id="KW-1185">Reference proteome</keyword>
<feature type="domain" description="CNH" evidence="8">
    <location>
        <begin position="17"/>
        <end position="288"/>
    </location>
</feature>
<dbReference type="GO" id="GO:0005764">
    <property type="term" value="C:lysosome"/>
    <property type="evidence" value="ECO:0007669"/>
    <property type="project" value="UniProtKB-SubCell"/>
</dbReference>
<dbReference type="PANTHER" id="PTHR12894">
    <property type="entry name" value="CNH DOMAIN CONTAINING"/>
    <property type="match status" value="1"/>
</dbReference>
<dbReference type="GO" id="GO:0034058">
    <property type="term" value="P:endosomal vesicle fusion"/>
    <property type="evidence" value="ECO:0007669"/>
    <property type="project" value="TreeGrafter"/>
</dbReference>
<dbReference type="Pfam" id="PF00780">
    <property type="entry name" value="CNH"/>
    <property type="match status" value="1"/>
</dbReference>
<dbReference type="InterPro" id="IPR036322">
    <property type="entry name" value="WD40_repeat_dom_sf"/>
</dbReference>
<dbReference type="GO" id="GO:0016020">
    <property type="term" value="C:membrane"/>
    <property type="evidence" value="ECO:0007669"/>
    <property type="project" value="TreeGrafter"/>
</dbReference>
<evidence type="ECO:0000256" key="5">
    <source>
        <dbReference type="ARBA" id="ARBA00022927"/>
    </source>
</evidence>
<dbReference type="Proteomes" id="UP000326759">
    <property type="component" value="Unassembled WGS sequence"/>
</dbReference>
<dbReference type="SUPFAM" id="SSF50978">
    <property type="entry name" value="WD40 repeat-like"/>
    <property type="match status" value="1"/>
</dbReference>
<dbReference type="PROSITE" id="PS50236">
    <property type="entry name" value="CHCR"/>
    <property type="match status" value="1"/>
</dbReference>
<evidence type="ECO:0000256" key="6">
    <source>
        <dbReference type="ARBA" id="ARBA00023228"/>
    </source>
</evidence>
<dbReference type="Gene3D" id="1.25.40.10">
    <property type="entry name" value="Tetratricopeptide repeat domain"/>
    <property type="match status" value="1"/>
</dbReference>
<dbReference type="OrthoDB" id="8169718at2759"/>
<keyword evidence="5" id="KW-0653">Protein transport</keyword>
<comment type="subcellular location">
    <subcellularLocation>
        <location evidence="2">Cytoplasm</location>
    </subcellularLocation>
    <subcellularLocation>
        <location evidence="1">Lysosome</location>
    </subcellularLocation>
</comment>
<evidence type="ECO:0000256" key="4">
    <source>
        <dbReference type="ARBA" id="ARBA00022490"/>
    </source>
</evidence>
<dbReference type="InterPro" id="IPR001180">
    <property type="entry name" value="CNH_dom"/>
</dbReference>
<keyword evidence="4" id="KW-0963">Cytoplasm</keyword>
<dbReference type="InterPro" id="IPR032914">
    <property type="entry name" value="Vam6/VPS39/TRAP1"/>
</dbReference>
<evidence type="ECO:0000313" key="9">
    <source>
        <dbReference type="EMBL" id="KAB7494158.1"/>
    </source>
</evidence>
<organism evidence="9 10">
    <name type="scientific">Armadillidium nasatum</name>
    <dbReference type="NCBI Taxonomy" id="96803"/>
    <lineage>
        <taxon>Eukaryota</taxon>
        <taxon>Metazoa</taxon>
        <taxon>Ecdysozoa</taxon>
        <taxon>Arthropoda</taxon>
        <taxon>Crustacea</taxon>
        <taxon>Multicrustacea</taxon>
        <taxon>Malacostraca</taxon>
        <taxon>Eumalacostraca</taxon>
        <taxon>Peracarida</taxon>
        <taxon>Isopoda</taxon>
        <taxon>Oniscidea</taxon>
        <taxon>Crinocheta</taxon>
        <taxon>Armadillidiidae</taxon>
        <taxon>Armadillidium</taxon>
    </lineage>
</organism>
<name>A0A5N5SKC6_9CRUS</name>
<proteinExistence type="predicted"/>
<comment type="caution">
    <text evidence="9">The sequence shown here is derived from an EMBL/GenBank/DDBJ whole genome shotgun (WGS) entry which is preliminary data.</text>
</comment>
<sequence length="769" mass="87137">MSVKAFELILVEKCFPLNKIECIEASGNDLYLGSDDSQIFHFGVEERTDPSTAKSNYSSTLICQRNFGTRKPVINIKAASALGRLLVLSDSNLYLLDADVLTSSSGPKMKNVVTFCINENPNAVDPFTLQFCVGKKKSLQLCTLHEERVTLLKEISTQDPPINMAMDGKFVCVAGHSQYCIYNVDSSFSQDLFPYDSTTTYPLIKRISKEEFLVRGPGNLGMFVTSAGTSERPPIQWSEGVIALSYYHPYIITLTNSFIRIYSLIDQQHKQTLLLSGGILMGNFDGQLYIATDSSLYCLMPQPWTSQVMALLENESIDEAIELTEHSGGAGMSDEKFLAFSQTVFQKSRIYQIFSHDVPGSSRIFYQRQIRRSGKDLLLFLDSGDVVCAFDECVQILQKHQQYAALAKLYKNYGEIEKCIEVLMKLIRGEYKDPNFQGHSQLVEVILKANDESLLWRCADFVLDIDESEGLRMFCDYPSTLDPDKVLKCLARYPKSRIKFLQHLINVQKNEEEKYHTELALYYINDIEKNSEESSVMTEERFNLQNLLISSTKYNPKLVLSKLQDTKLVLETATVYGRMNEHEKALIMLVHELKDFSAAEQYCIRHSENMSREKKSTIYTTLLKIYLKPPPGGSPDAIELAPALDLLSMHSADLQLEEVLQILPADWSVSITHQYLKGALRESLHQKRMKLIKQNLVKCENLQKKFIYQKLCKEMGPIYLTSSSICCVCGKGFTKCDFSLYPNGVLTHPECVKNRSVCPLTGTIFKAQI</sequence>
<evidence type="ECO:0000256" key="7">
    <source>
        <dbReference type="PROSITE-ProRule" id="PRU01006"/>
    </source>
</evidence>
<dbReference type="GO" id="GO:0006914">
    <property type="term" value="P:autophagy"/>
    <property type="evidence" value="ECO:0007669"/>
    <property type="project" value="TreeGrafter"/>
</dbReference>
<dbReference type="Pfam" id="PF23556">
    <property type="entry name" value="TPR_Vps41"/>
    <property type="match status" value="1"/>
</dbReference>
<evidence type="ECO:0000259" key="8">
    <source>
        <dbReference type="PROSITE" id="PS50219"/>
    </source>
</evidence>
<dbReference type="PROSITE" id="PS50219">
    <property type="entry name" value="CNH"/>
    <property type="match status" value="1"/>
</dbReference>
<protein>
    <submittedName>
        <fullName evidence="9">Transforming growth factor-beta receptor-associated protein 1</fullName>
    </submittedName>
</protein>
<dbReference type="PANTHER" id="PTHR12894:SF27">
    <property type="entry name" value="TRANSFORMING GROWTH FACTOR-BETA RECEPTOR-ASSOCIATED PROTEIN 1"/>
    <property type="match status" value="1"/>
</dbReference>
<evidence type="ECO:0000313" key="10">
    <source>
        <dbReference type="Proteomes" id="UP000326759"/>
    </source>
</evidence>
<feature type="repeat" description="CHCR" evidence="7">
    <location>
        <begin position="471"/>
        <end position="631"/>
    </location>
</feature>
<dbReference type="GO" id="GO:0006886">
    <property type="term" value="P:intracellular protein transport"/>
    <property type="evidence" value="ECO:0007669"/>
    <property type="project" value="UniProtKB-UniRule"/>
</dbReference>
<reference evidence="9 10" key="1">
    <citation type="journal article" date="2019" name="PLoS Biol.">
        <title>Sex chromosomes control vertical transmission of feminizing Wolbachia symbionts in an isopod.</title>
        <authorList>
            <person name="Becking T."/>
            <person name="Chebbi M.A."/>
            <person name="Giraud I."/>
            <person name="Moumen B."/>
            <person name="Laverre T."/>
            <person name="Caubet Y."/>
            <person name="Peccoud J."/>
            <person name="Gilbert C."/>
            <person name="Cordaux R."/>
        </authorList>
    </citation>
    <scope>NUCLEOTIDE SEQUENCE [LARGE SCALE GENOMIC DNA]</scope>
    <source>
        <strain evidence="9">ANa2</strain>
        <tissue evidence="9">Whole body excluding digestive tract and cuticle</tissue>
    </source>
</reference>
<dbReference type="InterPro" id="IPR000547">
    <property type="entry name" value="Clathrin_H-chain/VPS_repeat"/>
</dbReference>
<dbReference type="AlphaFoldDB" id="A0A5N5SKC6"/>
<evidence type="ECO:0000256" key="1">
    <source>
        <dbReference type="ARBA" id="ARBA00004371"/>
    </source>
</evidence>
<keyword evidence="6" id="KW-0458">Lysosome</keyword>